<feature type="domain" description="HTH merR-type" evidence="2">
    <location>
        <begin position="33"/>
        <end position="87"/>
    </location>
</feature>
<reference evidence="4" key="1">
    <citation type="journal article" date="2019" name="Int. J. Syst. Evol. Microbiol.">
        <title>The Global Catalogue of Microorganisms (GCM) 10K type strain sequencing project: providing services to taxonomists for standard genome sequencing and annotation.</title>
        <authorList>
            <consortium name="The Broad Institute Genomics Platform"/>
            <consortium name="The Broad Institute Genome Sequencing Center for Infectious Disease"/>
            <person name="Wu L."/>
            <person name="Ma J."/>
        </authorList>
    </citation>
    <scope>NUCLEOTIDE SEQUENCE [LARGE SCALE GENOMIC DNA]</scope>
    <source>
        <strain evidence="4">CCM 7526</strain>
    </source>
</reference>
<feature type="region of interest" description="Disordered" evidence="1">
    <location>
        <begin position="105"/>
        <end position="128"/>
    </location>
</feature>
<evidence type="ECO:0000313" key="4">
    <source>
        <dbReference type="Proteomes" id="UP001597183"/>
    </source>
</evidence>
<dbReference type="Gene3D" id="1.10.1660.10">
    <property type="match status" value="1"/>
</dbReference>
<dbReference type="Proteomes" id="UP001597183">
    <property type="component" value="Unassembled WGS sequence"/>
</dbReference>
<evidence type="ECO:0000259" key="2">
    <source>
        <dbReference type="Pfam" id="PF13411"/>
    </source>
</evidence>
<protein>
    <submittedName>
        <fullName evidence="3">MerR family transcriptional regulator</fullName>
    </submittedName>
</protein>
<dbReference type="SUPFAM" id="SSF46955">
    <property type="entry name" value="Putative DNA-binding domain"/>
    <property type="match status" value="1"/>
</dbReference>
<comment type="caution">
    <text evidence="3">The sequence shown here is derived from an EMBL/GenBank/DDBJ whole genome shotgun (WGS) entry which is preliminary data.</text>
</comment>
<accession>A0ABW4AS38</accession>
<dbReference type="InterPro" id="IPR000551">
    <property type="entry name" value="MerR-type_HTH_dom"/>
</dbReference>
<evidence type="ECO:0000313" key="3">
    <source>
        <dbReference type="EMBL" id="MFD1373055.1"/>
    </source>
</evidence>
<sequence length="238" mass="25119">MWTMEQLVERVSAALAAEYPGAPNGRVRELPDRRSIRWYTTIGLVDRPLGTRGRTVLYGPRHLLQLVAIKRRQAAGRTLAEIQEELAGASEQTLAAVARIPDRVLGTDPTPVPPAASRPPFWKASPAAPDPLSFSPSVDADLALETLAPASAAGATPDDDSAELRGGTTRRELAAAVEALVPSSPPVLPLITGLPLGGGVILLLPHHTTDLDRDDIAAAARPLLELLASRGLTDGRIA</sequence>
<gene>
    <name evidence="3" type="ORF">ACFQ5G_47665</name>
</gene>
<dbReference type="InterPro" id="IPR009061">
    <property type="entry name" value="DNA-bd_dom_put_sf"/>
</dbReference>
<keyword evidence="4" id="KW-1185">Reference proteome</keyword>
<dbReference type="EMBL" id="JBHTMK010000064">
    <property type="protein sequence ID" value="MFD1373055.1"/>
    <property type="molecule type" value="Genomic_DNA"/>
</dbReference>
<dbReference type="RefSeq" id="WP_317796804.1">
    <property type="nucleotide sequence ID" value="NZ_AP028461.1"/>
</dbReference>
<proteinExistence type="predicted"/>
<organism evidence="3 4">
    <name type="scientific">Actinoplanes sichuanensis</name>
    <dbReference type="NCBI Taxonomy" id="512349"/>
    <lineage>
        <taxon>Bacteria</taxon>
        <taxon>Bacillati</taxon>
        <taxon>Actinomycetota</taxon>
        <taxon>Actinomycetes</taxon>
        <taxon>Micromonosporales</taxon>
        <taxon>Micromonosporaceae</taxon>
        <taxon>Actinoplanes</taxon>
    </lineage>
</organism>
<name>A0ABW4AS38_9ACTN</name>
<dbReference type="Pfam" id="PF13411">
    <property type="entry name" value="MerR_1"/>
    <property type="match status" value="1"/>
</dbReference>
<evidence type="ECO:0000256" key="1">
    <source>
        <dbReference type="SAM" id="MobiDB-lite"/>
    </source>
</evidence>